<dbReference type="STRING" id="590652.BST39_14315"/>
<evidence type="ECO:0000259" key="1">
    <source>
        <dbReference type="Pfam" id="PF12728"/>
    </source>
</evidence>
<name>A0A1X0I9K2_9MYCO</name>
<dbReference type="OrthoDB" id="8667257at2"/>
<reference evidence="2 3" key="1">
    <citation type="submission" date="2017-02" db="EMBL/GenBank/DDBJ databases">
        <title>The new phylogeny of genus Mycobacterium.</title>
        <authorList>
            <person name="Tortoli E."/>
            <person name="Trovato A."/>
            <person name="Cirillo D.M."/>
        </authorList>
    </citation>
    <scope>NUCLEOTIDE SEQUENCE [LARGE SCALE GENOMIC DNA]</scope>
    <source>
        <strain evidence="2 3">DSM 45000</strain>
    </source>
</reference>
<proteinExistence type="predicted"/>
<evidence type="ECO:0000313" key="2">
    <source>
        <dbReference type="EMBL" id="ORB40260.1"/>
    </source>
</evidence>
<keyword evidence="3" id="KW-1185">Reference proteome</keyword>
<dbReference type="InterPro" id="IPR041657">
    <property type="entry name" value="HTH_17"/>
</dbReference>
<accession>A0A1X0I9K2</accession>
<sequence length="63" mass="6668">MPGEKLLVSVPDTCAQLGGVSRTTVYELVNNGELVKVNIGRRGFITAKSLSAYVERLSEAASA</sequence>
<dbReference type="Pfam" id="PF12728">
    <property type="entry name" value="HTH_17"/>
    <property type="match status" value="1"/>
</dbReference>
<feature type="domain" description="Helix-turn-helix" evidence="1">
    <location>
        <begin position="9"/>
        <end position="56"/>
    </location>
</feature>
<comment type="caution">
    <text evidence="2">The sequence shown here is derived from an EMBL/GenBank/DDBJ whole genome shotgun (WGS) entry which is preliminary data.</text>
</comment>
<dbReference type="AlphaFoldDB" id="A0A1X0I9K2"/>
<evidence type="ECO:0000313" key="3">
    <source>
        <dbReference type="Proteomes" id="UP000192513"/>
    </source>
</evidence>
<protein>
    <recommendedName>
        <fullName evidence="1">Helix-turn-helix domain-containing protein</fullName>
    </recommendedName>
</protein>
<organism evidence="2 3">
    <name type="scientific">Mycobacterium paraseoulense</name>
    <dbReference type="NCBI Taxonomy" id="590652"/>
    <lineage>
        <taxon>Bacteria</taxon>
        <taxon>Bacillati</taxon>
        <taxon>Actinomycetota</taxon>
        <taxon>Actinomycetes</taxon>
        <taxon>Mycobacteriales</taxon>
        <taxon>Mycobacteriaceae</taxon>
        <taxon>Mycobacterium</taxon>
    </lineage>
</organism>
<dbReference type="EMBL" id="MVIE01000016">
    <property type="protein sequence ID" value="ORB40260.1"/>
    <property type="molecule type" value="Genomic_DNA"/>
</dbReference>
<dbReference type="RefSeq" id="WP_083172556.1">
    <property type="nucleotide sequence ID" value="NZ_AP022619.1"/>
</dbReference>
<dbReference type="Proteomes" id="UP000192513">
    <property type="component" value="Unassembled WGS sequence"/>
</dbReference>
<gene>
    <name evidence="2" type="ORF">BST39_14315</name>
</gene>